<dbReference type="NCBIfam" id="TIGR01764">
    <property type="entry name" value="excise"/>
    <property type="match status" value="1"/>
</dbReference>
<dbReference type="AlphaFoldDB" id="A0A268F783"/>
<reference evidence="1 2" key="1">
    <citation type="submission" date="2017-07" db="EMBL/GenBank/DDBJ databases">
        <title>Isolation and whole genome analysis of endospore-forming bacteria from heroin.</title>
        <authorList>
            <person name="Kalinowski J."/>
            <person name="Ahrens B."/>
            <person name="Al-Dilaimi A."/>
            <person name="Winkler A."/>
            <person name="Wibberg D."/>
            <person name="Schleenbecker U."/>
            <person name="Ruckert C."/>
            <person name="Wolfel R."/>
            <person name="Grass G."/>
        </authorList>
    </citation>
    <scope>NUCLEOTIDE SEQUENCE [LARGE SCALE GENOMIC DNA]</scope>
    <source>
        <strain evidence="1 2">7521-2</strain>
    </source>
</reference>
<evidence type="ECO:0000313" key="1">
    <source>
        <dbReference type="EMBL" id="PAD81251.1"/>
    </source>
</evidence>
<comment type="caution">
    <text evidence="1">The sequence shown here is derived from an EMBL/GenBank/DDBJ whole genome shotgun (WGS) entry which is preliminary data.</text>
</comment>
<dbReference type="GO" id="GO:0003677">
    <property type="term" value="F:DNA binding"/>
    <property type="evidence" value="ECO:0007669"/>
    <property type="project" value="InterPro"/>
</dbReference>
<proteinExistence type="predicted"/>
<evidence type="ECO:0000313" key="2">
    <source>
        <dbReference type="Proteomes" id="UP000216961"/>
    </source>
</evidence>
<name>A0A268F783_NIACI</name>
<dbReference type="KEGG" id="bcir:C2I06_21980"/>
<organism evidence="1 2">
    <name type="scientific">Niallia circulans</name>
    <name type="common">Bacillus circulans</name>
    <dbReference type="NCBI Taxonomy" id="1397"/>
    <lineage>
        <taxon>Bacteria</taxon>
        <taxon>Bacillati</taxon>
        <taxon>Bacillota</taxon>
        <taxon>Bacilli</taxon>
        <taxon>Bacillales</taxon>
        <taxon>Bacillaceae</taxon>
        <taxon>Niallia</taxon>
    </lineage>
</organism>
<dbReference type="InterPro" id="IPR010093">
    <property type="entry name" value="SinI_DNA-bd"/>
</dbReference>
<dbReference type="EMBL" id="NPBQ01000129">
    <property type="protein sequence ID" value="PAD81251.1"/>
    <property type="molecule type" value="Genomic_DNA"/>
</dbReference>
<gene>
    <name evidence="1" type="ORF">CHH57_20830</name>
</gene>
<sequence length="76" mass="8965">MYLSVQETAELLSISEIKVKNLILQNQIRAIYDGTDYLINKEQFNTHFKQVEKYKTFVEEVLSEPIPEDLDIKDED</sequence>
<protein>
    <submittedName>
        <fullName evidence="1">Uncharacterized protein</fullName>
    </submittedName>
</protein>
<dbReference type="RefSeq" id="WP_095333364.1">
    <property type="nucleotide sequence ID" value="NZ_CP026031.1"/>
</dbReference>
<dbReference type="Proteomes" id="UP000216961">
    <property type="component" value="Unassembled WGS sequence"/>
</dbReference>
<dbReference type="InterPro" id="IPR038148">
    <property type="entry name" value="Tn1545/Tn916_Xis"/>
</dbReference>
<dbReference type="Gene3D" id="3.90.105.50">
    <property type="match status" value="1"/>
</dbReference>
<accession>A0A268F783</accession>